<organism evidence="2 3">
    <name type="scientific">Conger conger</name>
    <name type="common">Conger eel</name>
    <name type="synonym">Muraena conger</name>
    <dbReference type="NCBI Taxonomy" id="82655"/>
    <lineage>
        <taxon>Eukaryota</taxon>
        <taxon>Metazoa</taxon>
        <taxon>Chordata</taxon>
        <taxon>Craniata</taxon>
        <taxon>Vertebrata</taxon>
        <taxon>Euteleostomi</taxon>
        <taxon>Actinopterygii</taxon>
        <taxon>Neopterygii</taxon>
        <taxon>Teleostei</taxon>
        <taxon>Anguilliformes</taxon>
        <taxon>Congridae</taxon>
        <taxon>Conger</taxon>
    </lineage>
</organism>
<dbReference type="AlphaFoldDB" id="A0A9Q1I2S1"/>
<evidence type="ECO:0000313" key="3">
    <source>
        <dbReference type="Proteomes" id="UP001152803"/>
    </source>
</evidence>
<dbReference type="EMBL" id="JAFJMO010000004">
    <property type="protein sequence ID" value="KAJ8279034.1"/>
    <property type="molecule type" value="Genomic_DNA"/>
</dbReference>
<comment type="caution">
    <text evidence="2">The sequence shown here is derived from an EMBL/GenBank/DDBJ whole genome shotgun (WGS) entry which is preliminary data.</text>
</comment>
<evidence type="ECO:0000313" key="2">
    <source>
        <dbReference type="EMBL" id="KAJ8279034.1"/>
    </source>
</evidence>
<keyword evidence="3" id="KW-1185">Reference proteome</keyword>
<feature type="compositionally biased region" description="Basic and acidic residues" evidence="1">
    <location>
        <begin position="8"/>
        <end position="17"/>
    </location>
</feature>
<evidence type="ECO:0000256" key="1">
    <source>
        <dbReference type="SAM" id="MobiDB-lite"/>
    </source>
</evidence>
<proteinExistence type="predicted"/>
<gene>
    <name evidence="2" type="ORF">COCON_G00061000</name>
</gene>
<sequence length="110" mass="11876">MQGTNHECGSKSYKDALQRQMPQSASGPGKPATAQDGNKNRLKASLHSITCKHPEGVSLAQIRRWCPLLRDPGLLEGFASSKQLLASLTDVVRLQGYGVQTRVYPAAAQT</sequence>
<feature type="region of interest" description="Disordered" evidence="1">
    <location>
        <begin position="1"/>
        <end position="41"/>
    </location>
</feature>
<reference evidence="2" key="1">
    <citation type="journal article" date="2023" name="Science">
        <title>Genome structures resolve the early diversification of teleost fishes.</title>
        <authorList>
            <person name="Parey E."/>
            <person name="Louis A."/>
            <person name="Montfort J."/>
            <person name="Bouchez O."/>
            <person name="Roques C."/>
            <person name="Iampietro C."/>
            <person name="Lluch J."/>
            <person name="Castinel A."/>
            <person name="Donnadieu C."/>
            <person name="Desvignes T."/>
            <person name="Floi Bucao C."/>
            <person name="Jouanno E."/>
            <person name="Wen M."/>
            <person name="Mejri S."/>
            <person name="Dirks R."/>
            <person name="Jansen H."/>
            <person name="Henkel C."/>
            <person name="Chen W.J."/>
            <person name="Zahm M."/>
            <person name="Cabau C."/>
            <person name="Klopp C."/>
            <person name="Thompson A.W."/>
            <person name="Robinson-Rechavi M."/>
            <person name="Braasch I."/>
            <person name="Lecointre G."/>
            <person name="Bobe J."/>
            <person name="Postlethwait J.H."/>
            <person name="Berthelot C."/>
            <person name="Roest Crollius H."/>
            <person name="Guiguen Y."/>
        </authorList>
    </citation>
    <scope>NUCLEOTIDE SEQUENCE</scope>
    <source>
        <strain evidence="2">Concon-B</strain>
    </source>
</reference>
<protein>
    <submittedName>
        <fullName evidence="2">Uncharacterized protein</fullName>
    </submittedName>
</protein>
<accession>A0A9Q1I2S1</accession>
<dbReference type="OrthoDB" id="8913364at2759"/>
<dbReference type="Proteomes" id="UP001152803">
    <property type="component" value="Unassembled WGS sequence"/>
</dbReference>
<name>A0A9Q1I2S1_CONCO</name>